<dbReference type="Proteomes" id="UP000191931">
    <property type="component" value="Unassembled WGS sequence"/>
</dbReference>
<gene>
    <name evidence="2" type="ORF">MTBBW1_540015</name>
</gene>
<dbReference type="AlphaFoldDB" id="A0A1W1HHW4"/>
<dbReference type="OrthoDB" id="9768004at2"/>
<name>A0A1W1HHW4_9BACT</name>
<dbReference type="EMBL" id="FWEV01000297">
    <property type="protein sequence ID" value="SLM32036.1"/>
    <property type="molecule type" value="Genomic_DNA"/>
</dbReference>
<evidence type="ECO:0000259" key="1">
    <source>
        <dbReference type="Pfam" id="PF03781"/>
    </source>
</evidence>
<dbReference type="SUPFAM" id="SSF56436">
    <property type="entry name" value="C-type lectin-like"/>
    <property type="match status" value="1"/>
</dbReference>
<reference evidence="2 3" key="1">
    <citation type="submission" date="2017-03" db="EMBL/GenBank/DDBJ databases">
        <authorList>
            <person name="Afonso C.L."/>
            <person name="Miller P.J."/>
            <person name="Scott M.A."/>
            <person name="Spackman E."/>
            <person name="Goraichik I."/>
            <person name="Dimitrov K.M."/>
            <person name="Suarez D.L."/>
            <person name="Swayne D.E."/>
        </authorList>
    </citation>
    <scope>NUCLEOTIDE SEQUENCE [LARGE SCALE GENOMIC DNA]</scope>
    <source>
        <strain evidence="2">PRJEB14757</strain>
    </source>
</reference>
<dbReference type="InterPro" id="IPR016187">
    <property type="entry name" value="CTDL_fold"/>
</dbReference>
<evidence type="ECO:0000313" key="2">
    <source>
        <dbReference type="EMBL" id="SLM32036.1"/>
    </source>
</evidence>
<evidence type="ECO:0000313" key="3">
    <source>
        <dbReference type="Proteomes" id="UP000191931"/>
    </source>
</evidence>
<proteinExistence type="predicted"/>
<dbReference type="Pfam" id="PF03781">
    <property type="entry name" value="FGE-sulfatase"/>
    <property type="match status" value="1"/>
</dbReference>
<organism evidence="2 3">
    <name type="scientific">Desulfamplus magnetovallimortis</name>
    <dbReference type="NCBI Taxonomy" id="1246637"/>
    <lineage>
        <taxon>Bacteria</taxon>
        <taxon>Pseudomonadati</taxon>
        <taxon>Thermodesulfobacteriota</taxon>
        <taxon>Desulfobacteria</taxon>
        <taxon>Desulfobacterales</taxon>
        <taxon>Desulfobacteraceae</taxon>
        <taxon>Desulfamplus</taxon>
    </lineage>
</organism>
<dbReference type="InterPro" id="IPR005532">
    <property type="entry name" value="SUMF_dom"/>
</dbReference>
<protein>
    <recommendedName>
        <fullName evidence="1">Sulfatase-modifying factor enzyme-like domain-containing protein</fullName>
    </recommendedName>
</protein>
<dbReference type="InterPro" id="IPR042095">
    <property type="entry name" value="SUMF_sf"/>
</dbReference>
<accession>A0A1W1HHW4</accession>
<keyword evidence="3" id="KW-1185">Reference proteome</keyword>
<feature type="domain" description="Sulfatase-modifying factor enzyme-like" evidence="1">
    <location>
        <begin position="405"/>
        <end position="453"/>
    </location>
</feature>
<dbReference type="RefSeq" id="WP_080801403.1">
    <property type="nucleotide sequence ID" value="NZ_LT828542.1"/>
</dbReference>
<sequence length="453" mass="49552">MPATTTPQPIVFDDDSRTLIIDSGSVFLGDQVIDLTPASIENEGGTGYRVIESASEEIVANDGGSVTTAGGASLDIPAGALPSDTTLLIEVLEIENESDLIGTCLRISPDDIILEKPITITMPIPDELTEDDELDVYEFMGDDPGYYIQTGVYATVYPSYFKTTRGTNTDSAAMLSTNTLGGKIFAKICHAGTFTQIYEDYLFRGCSKEAFFDKINDKYDLNTSENMLENVSKPEMRAFVGTYFTEIGNINSGDNVNENILTTVADNIHEGKKIVISFGRNSGEEYAHTATIVEDKWGQLLIRNTCNVGPELRDKLGGGEIVVYYPFSGIDEFRKLKSCVALEIGICGKPGCLGDASQNDLGMKVYHPLEQRSSGAWGAIKIYVENAEPTDNPCDTVTNNLFGMTFVRIEPGTFMMGSPEDEWGRGSDEPLHEVTLTQAYYIQTTEVTQGQWE</sequence>
<dbReference type="STRING" id="1246637.MTBBW1_540015"/>
<dbReference type="Gene3D" id="3.90.1580.10">
    <property type="entry name" value="paralog of FGE (formylglycine-generating enzyme)"/>
    <property type="match status" value="1"/>
</dbReference>